<dbReference type="Proteomes" id="UP000012589">
    <property type="component" value="Unassembled WGS sequence"/>
</dbReference>
<evidence type="ECO:0000256" key="1">
    <source>
        <dbReference type="SAM" id="Phobius"/>
    </source>
</evidence>
<keyword evidence="1" id="KW-1133">Transmembrane helix</keyword>
<dbReference type="eggNOG" id="COG2919">
    <property type="taxonomic scope" value="Bacteria"/>
</dbReference>
<dbReference type="AlphaFoldDB" id="N1ZWJ6"/>
<protein>
    <recommendedName>
        <fullName evidence="4">Cell division protein FtsL</fullName>
    </recommendedName>
</protein>
<name>N1ZWJ6_9FIRM</name>
<dbReference type="PATRIC" id="fig|1235802.3.peg.5380"/>
<gene>
    <name evidence="2" type="ORF">C823_05099</name>
</gene>
<comment type="caution">
    <text evidence="2">The sequence shown here is derived from an EMBL/GenBank/DDBJ whole genome shotgun (WGS) entry which is preliminary data.</text>
</comment>
<keyword evidence="1" id="KW-0812">Transmembrane</keyword>
<dbReference type="OrthoDB" id="1771181at2"/>
<proteinExistence type="predicted"/>
<keyword evidence="3" id="KW-1185">Reference proteome</keyword>
<dbReference type="EMBL" id="AQFT01000148">
    <property type="protein sequence ID" value="EMZ20286.1"/>
    <property type="molecule type" value="Genomic_DNA"/>
</dbReference>
<evidence type="ECO:0000313" key="3">
    <source>
        <dbReference type="Proteomes" id="UP000012589"/>
    </source>
</evidence>
<dbReference type="STRING" id="1235802.C823_05099"/>
<sequence>MGHRYGSRRANQTGKLCITVIVLAMIGVMSVQIVTLYKKDRQFIAQEALLEKQKEEELARKQEIEDYEAYTKTQEYIEDIAKSKLGLVYQDEIIFKEK</sequence>
<reference evidence="2 3" key="1">
    <citation type="journal article" date="2014" name="Genome Announc.">
        <title>Draft genome sequences of the altered schaedler flora, a defined bacterial community from gnotobiotic mice.</title>
        <authorList>
            <person name="Wannemuehler M.J."/>
            <person name="Overstreet A.M."/>
            <person name="Ward D.V."/>
            <person name="Phillips G.J."/>
        </authorList>
    </citation>
    <scope>NUCLEOTIDE SEQUENCE [LARGE SCALE GENOMIC DNA]</scope>
    <source>
        <strain evidence="2 3">ASF492</strain>
    </source>
</reference>
<evidence type="ECO:0008006" key="4">
    <source>
        <dbReference type="Google" id="ProtNLM"/>
    </source>
</evidence>
<evidence type="ECO:0000313" key="2">
    <source>
        <dbReference type="EMBL" id="EMZ20286.1"/>
    </source>
</evidence>
<organism evidence="2 3">
    <name type="scientific">Eubacterium plexicaudatum ASF492</name>
    <dbReference type="NCBI Taxonomy" id="1235802"/>
    <lineage>
        <taxon>Bacteria</taxon>
        <taxon>Bacillati</taxon>
        <taxon>Bacillota</taxon>
        <taxon>Clostridia</taxon>
        <taxon>Eubacteriales</taxon>
        <taxon>Eubacteriaceae</taxon>
        <taxon>Eubacterium</taxon>
    </lineage>
</organism>
<keyword evidence="1" id="KW-0472">Membrane</keyword>
<feature type="transmembrane region" description="Helical" evidence="1">
    <location>
        <begin position="16"/>
        <end position="37"/>
    </location>
</feature>
<dbReference type="HOGENOM" id="CLU_134863_3_0_9"/>
<dbReference type="InterPro" id="IPR007060">
    <property type="entry name" value="FtsL/DivIC"/>
</dbReference>
<dbReference type="Pfam" id="PF04977">
    <property type="entry name" value="DivIC"/>
    <property type="match status" value="1"/>
</dbReference>
<accession>N1ZWJ6</accession>